<proteinExistence type="predicted"/>
<dbReference type="InterPro" id="IPR036388">
    <property type="entry name" value="WH-like_DNA-bd_sf"/>
</dbReference>
<dbReference type="RefSeq" id="WP_023977505.1">
    <property type="nucleotide sequence ID" value="NZ_CBLX010000009.1"/>
</dbReference>
<dbReference type="PANTHER" id="PTHR33221:SF2">
    <property type="entry name" value="TRANSCRIPTIONAL REGULATOR"/>
    <property type="match status" value="1"/>
</dbReference>
<dbReference type="PROSITE" id="PS01332">
    <property type="entry name" value="HTH_RRF2_1"/>
    <property type="match status" value="1"/>
</dbReference>
<evidence type="ECO:0000313" key="2">
    <source>
        <dbReference type="Proteomes" id="UP000027583"/>
    </source>
</evidence>
<organism evidence="1 2">
    <name type="scientific">Asaia bogorensis</name>
    <dbReference type="NCBI Taxonomy" id="91915"/>
    <lineage>
        <taxon>Bacteria</taxon>
        <taxon>Pseudomonadati</taxon>
        <taxon>Pseudomonadota</taxon>
        <taxon>Alphaproteobacteria</taxon>
        <taxon>Acetobacterales</taxon>
        <taxon>Acetobacteraceae</taxon>
        <taxon>Asaia</taxon>
    </lineage>
</organism>
<reference evidence="1 2" key="1">
    <citation type="journal article" date="2014" name="Genome Biol. Evol.">
        <title>Acetic acid bacteria genomes reveal functional traits for adaptation to life in insect guts.</title>
        <authorList>
            <person name="Chouaia B."/>
            <person name="Gaiarsa S."/>
            <person name="Crotti E."/>
            <person name="Comandatore F."/>
            <person name="Degli Esposti M."/>
            <person name="Ricci I."/>
            <person name="Alma A."/>
            <person name="Favia G."/>
            <person name="Bandi C."/>
            <person name="Daffonchio D."/>
        </authorList>
    </citation>
    <scope>NUCLEOTIDE SEQUENCE [LARGE SCALE GENOMIC DNA]</scope>
    <source>
        <strain evidence="1 2">SF2.1</strain>
    </source>
</reference>
<gene>
    <name evidence="1" type="ORF">ASAP_1241</name>
</gene>
<dbReference type="Gene3D" id="1.10.10.10">
    <property type="entry name" value="Winged helix-like DNA-binding domain superfamily/Winged helix DNA-binding domain"/>
    <property type="match status" value="1"/>
</dbReference>
<dbReference type="GeneID" id="78226160"/>
<dbReference type="InterPro" id="IPR030489">
    <property type="entry name" value="TR_Rrf2-type_CS"/>
</dbReference>
<sequence length="161" mass="16791">MLRLSKLADYATVLLVQLGQQDTLMTATALAGATGVPEPTVAKLLKGLAADGLVASHRGARGGYRLARSLSDISIAAVITSVDGPIALTACVEGRVCEAKSLCSLSSGQWDMVNTAIRSTLEAINLADMSRAHLSGGFMPASRCVTHDHAENHDQHPAREG</sequence>
<dbReference type="InterPro" id="IPR000944">
    <property type="entry name" value="Tscrpt_reg_Rrf2"/>
</dbReference>
<dbReference type="InterPro" id="IPR036390">
    <property type="entry name" value="WH_DNA-bd_sf"/>
</dbReference>
<dbReference type="InterPro" id="IPR014290">
    <property type="entry name" value="SUF_FeS_clus_asmbl_reg"/>
</dbReference>
<dbReference type="PROSITE" id="PS51197">
    <property type="entry name" value="HTH_RRF2_2"/>
    <property type="match status" value="1"/>
</dbReference>
<dbReference type="Proteomes" id="UP000027583">
    <property type="component" value="Unassembled WGS sequence"/>
</dbReference>
<dbReference type="EMBL" id="CBLX010000009">
    <property type="protein sequence ID" value="CDG39286.1"/>
    <property type="molecule type" value="Genomic_DNA"/>
</dbReference>
<evidence type="ECO:0000313" key="1">
    <source>
        <dbReference type="EMBL" id="CDG39286.1"/>
    </source>
</evidence>
<dbReference type="SUPFAM" id="SSF46785">
    <property type="entry name" value="Winged helix' DNA-binding domain"/>
    <property type="match status" value="1"/>
</dbReference>
<comment type="caution">
    <text evidence="1">The sequence shown here is derived from an EMBL/GenBank/DDBJ whole genome shotgun (WGS) entry which is preliminary data.</text>
</comment>
<accession>A0A060QJ64</accession>
<dbReference type="NCBIfam" id="TIGR00738">
    <property type="entry name" value="rrf2_super"/>
    <property type="match status" value="1"/>
</dbReference>
<protein>
    <submittedName>
        <fullName evidence="1">Iron-sulfur cluster regulator IscR</fullName>
    </submittedName>
</protein>
<dbReference type="eggNOG" id="COG1959">
    <property type="taxonomic scope" value="Bacteria"/>
</dbReference>
<dbReference type="Pfam" id="PF02082">
    <property type="entry name" value="Rrf2"/>
    <property type="match status" value="1"/>
</dbReference>
<dbReference type="AlphaFoldDB" id="A0A060QJ64"/>
<dbReference type="GO" id="GO:0005829">
    <property type="term" value="C:cytosol"/>
    <property type="evidence" value="ECO:0007669"/>
    <property type="project" value="TreeGrafter"/>
</dbReference>
<dbReference type="NCBIfam" id="TIGR02944">
    <property type="entry name" value="suf_reg_Xantho"/>
    <property type="match status" value="1"/>
</dbReference>
<dbReference type="GO" id="GO:0003700">
    <property type="term" value="F:DNA-binding transcription factor activity"/>
    <property type="evidence" value="ECO:0007669"/>
    <property type="project" value="TreeGrafter"/>
</dbReference>
<name>A0A060QJ64_9PROT</name>
<dbReference type="PANTHER" id="PTHR33221">
    <property type="entry name" value="WINGED HELIX-TURN-HELIX TRANSCRIPTIONAL REGULATOR, RRF2 FAMILY"/>
    <property type="match status" value="1"/>
</dbReference>
<reference evidence="1 2" key="2">
    <citation type="journal article" date="2014" name="PLoS ONE">
        <title>Evolution of mitochondria reconstructed from the energy metabolism of living bacteria.</title>
        <authorList>
            <person name="Degli Esposti M."/>
            <person name="Chouaia B."/>
            <person name="Comandatore F."/>
            <person name="Crotti E."/>
            <person name="Sassera D."/>
            <person name="Lievens P.M."/>
            <person name="Daffonchio D."/>
            <person name="Bandi C."/>
        </authorList>
    </citation>
    <scope>NUCLEOTIDE SEQUENCE [LARGE SCALE GENOMIC DNA]</scope>
    <source>
        <strain evidence="1 2">SF2.1</strain>
    </source>
</reference>